<evidence type="ECO:0000256" key="1">
    <source>
        <dbReference type="SAM" id="MobiDB-lite"/>
    </source>
</evidence>
<feature type="region of interest" description="Disordered" evidence="1">
    <location>
        <begin position="164"/>
        <end position="233"/>
    </location>
</feature>
<organism evidence="2 3">
    <name type="scientific">Pisum sativum</name>
    <name type="common">Garden pea</name>
    <name type="synonym">Lathyrus oleraceus</name>
    <dbReference type="NCBI Taxonomy" id="3888"/>
    <lineage>
        <taxon>Eukaryota</taxon>
        <taxon>Viridiplantae</taxon>
        <taxon>Streptophyta</taxon>
        <taxon>Embryophyta</taxon>
        <taxon>Tracheophyta</taxon>
        <taxon>Spermatophyta</taxon>
        <taxon>Magnoliopsida</taxon>
        <taxon>eudicotyledons</taxon>
        <taxon>Gunneridae</taxon>
        <taxon>Pentapetalae</taxon>
        <taxon>rosids</taxon>
        <taxon>fabids</taxon>
        <taxon>Fabales</taxon>
        <taxon>Fabaceae</taxon>
        <taxon>Papilionoideae</taxon>
        <taxon>50 kb inversion clade</taxon>
        <taxon>NPAAA clade</taxon>
        <taxon>Hologalegina</taxon>
        <taxon>IRL clade</taxon>
        <taxon>Fabeae</taxon>
        <taxon>Lathyrus</taxon>
    </lineage>
</organism>
<protein>
    <submittedName>
        <fullName evidence="2">Uncharacterized protein</fullName>
    </submittedName>
</protein>
<gene>
    <name evidence="2" type="ORF">KIW84_072604</name>
</gene>
<feature type="compositionally biased region" description="Polar residues" evidence="1">
    <location>
        <begin position="165"/>
        <end position="174"/>
    </location>
</feature>
<name>A0A9D4ZXG9_PEA</name>
<proteinExistence type="predicted"/>
<dbReference type="Proteomes" id="UP001058974">
    <property type="component" value="Chromosome 7"/>
</dbReference>
<dbReference type="AlphaFoldDB" id="A0A9D4ZXG9"/>
<evidence type="ECO:0000313" key="2">
    <source>
        <dbReference type="EMBL" id="KAI5386093.1"/>
    </source>
</evidence>
<evidence type="ECO:0000313" key="3">
    <source>
        <dbReference type="Proteomes" id="UP001058974"/>
    </source>
</evidence>
<feature type="compositionally biased region" description="Acidic residues" evidence="1">
    <location>
        <begin position="200"/>
        <end position="233"/>
    </location>
</feature>
<reference evidence="2 3" key="1">
    <citation type="journal article" date="2022" name="Nat. Genet.">
        <title>Improved pea reference genome and pan-genome highlight genomic features and evolutionary characteristics.</title>
        <authorList>
            <person name="Yang T."/>
            <person name="Liu R."/>
            <person name="Luo Y."/>
            <person name="Hu S."/>
            <person name="Wang D."/>
            <person name="Wang C."/>
            <person name="Pandey M.K."/>
            <person name="Ge S."/>
            <person name="Xu Q."/>
            <person name="Li N."/>
            <person name="Li G."/>
            <person name="Huang Y."/>
            <person name="Saxena R.K."/>
            <person name="Ji Y."/>
            <person name="Li M."/>
            <person name="Yan X."/>
            <person name="He Y."/>
            <person name="Liu Y."/>
            <person name="Wang X."/>
            <person name="Xiang C."/>
            <person name="Varshney R.K."/>
            <person name="Ding H."/>
            <person name="Gao S."/>
            <person name="Zong X."/>
        </authorList>
    </citation>
    <scope>NUCLEOTIDE SEQUENCE [LARGE SCALE GENOMIC DNA]</scope>
    <source>
        <strain evidence="2 3">cv. Zhongwan 6</strain>
    </source>
</reference>
<dbReference type="EMBL" id="JAMSHJ010000007">
    <property type="protein sequence ID" value="KAI5386093.1"/>
    <property type="molecule type" value="Genomic_DNA"/>
</dbReference>
<accession>A0A9D4ZXG9</accession>
<sequence length="233" mass="25837">MLTSEEWLNLNASKEVKGKKGTVIVLQVSFWEDIVYTLKVMGPLVKVLRLVDNEKKPAIVGYYLNPKYFYGNPMIENDDKLLNGLYARIDKLSASVKVIDVIHEELSKYKMGVGHSALKRAVRQRADVVVGGEDEAQPDNDDMVFDGDDLSWLDVEVASGVAEPTINTRSQATLQKKAVAPPPPSPFSSRFKSKAKEMVVVDDEFSNQEYIGEDEEDASGGGSDDEDLDFNDS</sequence>
<comment type="caution">
    <text evidence="2">The sequence shown here is derived from an EMBL/GenBank/DDBJ whole genome shotgun (WGS) entry which is preliminary data.</text>
</comment>
<keyword evidence="3" id="KW-1185">Reference proteome</keyword>
<dbReference type="Gramene" id="Psat07G0260400-T1">
    <property type="protein sequence ID" value="KAI5386093.1"/>
    <property type="gene ID" value="KIW84_072604"/>
</dbReference>